<sequence length="507" mass="57856">MDCRSSFRRRGELGLRMAPNIILFMTDQLRRDALGCYGNEICKTPNLDKLANDGARFDQAYTVSPVCSPSRAALMSGLYPHNNGVMMNTHIAPAWNRGLPKETPTFSQQLKNAGYVLDYVGKWHVNQDLGPEEFGFDRHYASQQPLAGPQRKQKARSEPTKRDTISSSRVLKAGLKIEPGSTSTLDFKHGSMIVAGTSNVSLEEYATRRVTDTGIAMLRERAVGDKPFFLRMDVVAPHFPNLPPEPYASIYDPEIIPPWPNFEESFEGKPTSHLRKHQEWNLQNKDWSWWQNIVAKYYGDVTLIDDCVGRVLDAIRECGIEEETIFVFSTDHGDATGSHKHFEKSGTMYDEVFRIPLLAKVPGKKSRQVPEFVRLMDLMPTFIEWGSGEIPDDIDASSLVPLINGEAPPNWPDSVYCESHGEVWGYSSQRMVRTARWKYVYDPHGSDELYDLEVDSAEMNNLIDKEGYQKVLDEMKARLLGWNDATNDMFQWQWVRWNFPEPISPYR</sequence>
<keyword evidence="2" id="KW-0378">Hydrolase</keyword>
<evidence type="ECO:0000259" key="4">
    <source>
        <dbReference type="Pfam" id="PF00884"/>
    </source>
</evidence>
<reference evidence="5 6" key="1">
    <citation type="submission" date="2019-02" db="EMBL/GenBank/DDBJ databases">
        <title>Prokaryotic population dynamics and viral predation in marine succession experiment using metagenomics: the confinement effect.</title>
        <authorList>
            <person name="Haro-Moreno J.M."/>
            <person name="Rodriguez-Valera F."/>
            <person name="Lopez-Perez M."/>
        </authorList>
    </citation>
    <scope>NUCLEOTIDE SEQUENCE [LARGE SCALE GENOMIC DNA]</scope>
    <source>
        <strain evidence="5">MED-G157</strain>
    </source>
</reference>
<dbReference type="Gene3D" id="3.40.720.10">
    <property type="entry name" value="Alkaline Phosphatase, subunit A"/>
    <property type="match status" value="1"/>
</dbReference>
<feature type="domain" description="Sulfatase N-terminal" evidence="4">
    <location>
        <begin position="19"/>
        <end position="385"/>
    </location>
</feature>
<feature type="compositionally biased region" description="Basic and acidic residues" evidence="3">
    <location>
        <begin position="155"/>
        <end position="164"/>
    </location>
</feature>
<dbReference type="AlphaFoldDB" id="A0A520S415"/>
<evidence type="ECO:0000256" key="3">
    <source>
        <dbReference type="SAM" id="MobiDB-lite"/>
    </source>
</evidence>
<dbReference type="SUPFAM" id="SSF53649">
    <property type="entry name" value="Alkaline phosphatase-like"/>
    <property type="match status" value="1"/>
</dbReference>
<proteinExistence type="inferred from homology"/>
<dbReference type="PANTHER" id="PTHR42693">
    <property type="entry name" value="ARYLSULFATASE FAMILY MEMBER"/>
    <property type="match status" value="1"/>
</dbReference>
<evidence type="ECO:0000256" key="1">
    <source>
        <dbReference type="ARBA" id="ARBA00008779"/>
    </source>
</evidence>
<dbReference type="InterPro" id="IPR017850">
    <property type="entry name" value="Alkaline_phosphatase_core_sf"/>
</dbReference>
<dbReference type="CDD" id="cd16033">
    <property type="entry name" value="sulfatase_like"/>
    <property type="match status" value="1"/>
</dbReference>
<evidence type="ECO:0000313" key="6">
    <source>
        <dbReference type="Proteomes" id="UP000316199"/>
    </source>
</evidence>
<dbReference type="Pfam" id="PF00884">
    <property type="entry name" value="Sulfatase"/>
    <property type="match status" value="1"/>
</dbReference>
<dbReference type="Proteomes" id="UP000316199">
    <property type="component" value="Unassembled WGS sequence"/>
</dbReference>
<accession>A0A520S415</accession>
<evidence type="ECO:0000256" key="2">
    <source>
        <dbReference type="ARBA" id="ARBA00022801"/>
    </source>
</evidence>
<comment type="similarity">
    <text evidence="1">Belongs to the sulfatase family.</text>
</comment>
<evidence type="ECO:0000313" key="5">
    <source>
        <dbReference type="EMBL" id="RZO77222.1"/>
    </source>
</evidence>
<dbReference type="GO" id="GO:0004065">
    <property type="term" value="F:arylsulfatase activity"/>
    <property type="evidence" value="ECO:0007669"/>
    <property type="project" value="TreeGrafter"/>
</dbReference>
<name>A0A520S415_9GAMM</name>
<protein>
    <submittedName>
        <fullName evidence="5">DUF4976 domain-containing protein</fullName>
    </submittedName>
</protein>
<organism evidence="5 6">
    <name type="scientific">OM182 bacterium</name>
    <dbReference type="NCBI Taxonomy" id="2510334"/>
    <lineage>
        <taxon>Bacteria</taxon>
        <taxon>Pseudomonadati</taxon>
        <taxon>Pseudomonadota</taxon>
        <taxon>Gammaproteobacteria</taxon>
        <taxon>OMG group</taxon>
        <taxon>OM182 clade</taxon>
    </lineage>
</organism>
<gene>
    <name evidence="5" type="ORF">EVA68_02100</name>
</gene>
<dbReference type="InterPro" id="IPR000917">
    <property type="entry name" value="Sulfatase_N"/>
</dbReference>
<comment type="caution">
    <text evidence="5">The sequence shown here is derived from an EMBL/GenBank/DDBJ whole genome shotgun (WGS) entry which is preliminary data.</text>
</comment>
<dbReference type="EMBL" id="SHAG01000004">
    <property type="protein sequence ID" value="RZO77222.1"/>
    <property type="molecule type" value="Genomic_DNA"/>
</dbReference>
<feature type="region of interest" description="Disordered" evidence="3">
    <location>
        <begin position="142"/>
        <end position="167"/>
    </location>
</feature>
<dbReference type="InterPro" id="IPR050738">
    <property type="entry name" value="Sulfatase"/>
</dbReference>
<dbReference type="PANTHER" id="PTHR42693:SF53">
    <property type="entry name" value="ENDO-4-O-SULFATASE"/>
    <property type="match status" value="1"/>
</dbReference>